<name>A0A6B1G464_9CHLR</name>
<sequence length="249" mass="28122">MNSLLYEILYADNGATLFSRLISMARFPLTRDRPSSGAATIFVEQSFARRGGFGDSDAIFLVSSDALNYAIFVEAKVLAQARDWKLSNEFDKFEVGVNQKSLTDKSFSSNIFTQLYHKQRFVSALNGNGIDALQRGIEFPSWSFSSESPHNIRKIGKNPVVLCTAKRIQQHTDNVFYLALVTDSDKRVADFFVNRLRNVQLPTVPEWDPSNYGYLTWATVKSFCAQNHLAATLDVFAYNVGQIFREEVD</sequence>
<dbReference type="EMBL" id="VYDA01000350">
    <property type="protein sequence ID" value="MYH61975.1"/>
    <property type="molecule type" value="Genomic_DNA"/>
</dbReference>
<evidence type="ECO:0000313" key="1">
    <source>
        <dbReference type="EMBL" id="MYH61975.1"/>
    </source>
</evidence>
<dbReference type="AlphaFoldDB" id="A0A6B1G464"/>
<protein>
    <submittedName>
        <fullName evidence="1">Uncharacterized protein</fullName>
    </submittedName>
</protein>
<organism evidence="1">
    <name type="scientific">Caldilineaceae bacterium SB0675_bin_29</name>
    <dbReference type="NCBI Taxonomy" id="2605266"/>
    <lineage>
        <taxon>Bacteria</taxon>
        <taxon>Bacillati</taxon>
        <taxon>Chloroflexota</taxon>
        <taxon>Caldilineae</taxon>
        <taxon>Caldilineales</taxon>
        <taxon>Caldilineaceae</taxon>
    </lineage>
</organism>
<comment type="caution">
    <text evidence="1">The sequence shown here is derived from an EMBL/GenBank/DDBJ whole genome shotgun (WGS) entry which is preliminary data.</text>
</comment>
<gene>
    <name evidence="1" type="ORF">F4148_09510</name>
</gene>
<accession>A0A6B1G464</accession>
<reference evidence="1" key="1">
    <citation type="submission" date="2019-09" db="EMBL/GenBank/DDBJ databases">
        <title>Characterisation of the sponge microbiome using genome-centric metagenomics.</title>
        <authorList>
            <person name="Engelberts J.P."/>
            <person name="Robbins S.J."/>
            <person name="De Goeij J.M."/>
            <person name="Aranda M."/>
            <person name="Bell S.C."/>
            <person name="Webster N.S."/>
        </authorList>
    </citation>
    <scope>NUCLEOTIDE SEQUENCE</scope>
    <source>
        <strain evidence="1">SB0675_bin_29</strain>
    </source>
</reference>
<proteinExistence type="predicted"/>